<dbReference type="Proteomes" id="UP000499080">
    <property type="component" value="Unassembled WGS sequence"/>
</dbReference>
<dbReference type="EMBL" id="BGPR01000093">
    <property type="protein sequence ID" value="GBL93395.1"/>
    <property type="molecule type" value="Genomic_DNA"/>
</dbReference>
<evidence type="ECO:0000313" key="2">
    <source>
        <dbReference type="Proteomes" id="UP000499080"/>
    </source>
</evidence>
<keyword evidence="2" id="KW-1185">Reference proteome</keyword>
<comment type="caution">
    <text evidence="1">The sequence shown here is derived from an EMBL/GenBank/DDBJ whole genome shotgun (WGS) entry which is preliminary data.</text>
</comment>
<accession>A0A4Y2BPP0</accession>
<organism evidence="1 2">
    <name type="scientific">Araneus ventricosus</name>
    <name type="common">Orbweaver spider</name>
    <name type="synonym">Epeira ventricosa</name>
    <dbReference type="NCBI Taxonomy" id="182803"/>
    <lineage>
        <taxon>Eukaryota</taxon>
        <taxon>Metazoa</taxon>
        <taxon>Ecdysozoa</taxon>
        <taxon>Arthropoda</taxon>
        <taxon>Chelicerata</taxon>
        <taxon>Arachnida</taxon>
        <taxon>Araneae</taxon>
        <taxon>Araneomorphae</taxon>
        <taxon>Entelegynae</taxon>
        <taxon>Araneoidea</taxon>
        <taxon>Araneidae</taxon>
        <taxon>Araneus</taxon>
    </lineage>
</organism>
<reference evidence="1 2" key="1">
    <citation type="journal article" date="2019" name="Sci. Rep.">
        <title>Orb-weaving spider Araneus ventricosus genome elucidates the spidroin gene catalogue.</title>
        <authorList>
            <person name="Kono N."/>
            <person name="Nakamura H."/>
            <person name="Ohtoshi R."/>
            <person name="Moran D.A.P."/>
            <person name="Shinohara A."/>
            <person name="Yoshida Y."/>
            <person name="Fujiwara M."/>
            <person name="Mori M."/>
            <person name="Tomita M."/>
            <person name="Arakawa K."/>
        </authorList>
    </citation>
    <scope>NUCLEOTIDE SEQUENCE [LARGE SCALE GENOMIC DNA]</scope>
</reference>
<proteinExistence type="predicted"/>
<protein>
    <submittedName>
        <fullName evidence="1">Uncharacterized protein</fullName>
    </submittedName>
</protein>
<gene>
    <name evidence="1" type="ORF">AVEN_219508_1</name>
</gene>
<evidence type="ECO:0000313" key="1">
    <source>
        <dbReference type="EMBL" id="GBL93395.1"/>
    </source>
</evidence>
<sequence length="91" mass="10210">MIRHQRLVNRWTTKRFDKPRAVGTARLVGIPPNTVHKYEPRATRGLPSHTPWEQGFIFAWCGVNPSVANALPLLRKFGRGGGVDSFVAFVV</sequence>
<name>A0A4Y2BPP0_ARAVE</name>
<dbReference type="AlphaFoldDB" id="A0A4Y2BPP0"/>